<evidence type="ECO:0000256" key="8">
    <source>
        <dbReference type="SAM" id="SignalP"/>
    </source>
</evidence>
<sequence>MTRHPNQPLSFTLTILAILLTGRVHPFATPHNTRRTLSAAASLKFVTPPPLASTEPATDASSVPPPPLSPSTIPPLSSSKTAILATDDQFIKPLPDKRTYRAITLPNQLTALLVSDPNTDIEAASVHVRAGHFDDPSHRAGLAHFHEHMLFLGTEKYPREEEYEEFLGKNGGMSNAYTDMEDTNYYFNVAPLDHNEEDEEEEESGDDSVSSALSGALDRFAQFFISPLFDESMLERELRAVNSEYLNGRTSDNWRNFQLLKHGSNKEHPFSKFGCGNYNTLTNGGVLATKNDGEESLETTDFGGGSSPREDLIRFWTDKYHAGNLRLCVLGRASLDDLQRTVEKTFGQVRPPPVGFVPNGIIDQIKAGILKVPGDGESHMRDQNGDFLFQTEHMTYSPNVAFGPEQLGLIREVIPLVESRTLKIFSAVPPLDDPVLRESRPFRVLSHLVGHESPGSLHHLLMEEGWINSLSSGTGISSSDFCLINIAITLTPKGMRERDQVLAKTWQWLALIKESVMKDEHGLIEQYHKELKTITDIGFKFREMGDPTDFCSAAAEKLFDYEPPKILLGSAETGDYDAEVARAFLQRITPQNSLIVLTGPELGDEEHESSEVSARDGSWEIEERYGAKYRQVRISNELIEEWNRPPEIDERLRLPGLNEFIPEDLSLRCDDEESLASFDPNVDYRKQHPSLIIDTPKLRMWHKMDRFFRVPKASIRLQLTSPNVYRSPRSITLNRIFQKVLNDDLNSFVYDASLAGCNYRVSCVPGSYRLSVSGYSEKLPHLLDVVTSRIASLIEEMKEGEDAHPALAGTFLKAKENLLRQTKNYIYDSPYETGSYNLRTLLETPVWHVSDYIAEMEGPEAEADPLTMKECAQVAEACLFGRSKTVALCIGNINEKESKDVADVIQHHFLRKRPLLDDETPRFRSLILPTKEEAARIFGPGCDSKVPVIYEALAHSESEENNSVELMMQTASSYDLGYEGLAVQELISSMAYNSAFNQLRTKEQLGYIVSAFAKKITGGGNAFCVLVQSSSTLPPALEESCLRWVEQFRRELEDMPEERVVMEANAVKANLLEKDIKLSEEISSVWSEILSTIPHSEHFKNPEFDRLERFAEILTIGSNDEADSCAPIKTAAELKQRVLQFYDKYFMPASPERRVISSRVYNRKAKDIFEGNVGEPGFISSYDDARKLKQQLSTFPTAPYWS</sequence>
<dbReference type="GO" id="GO:0006508">
    <property type="term" value="P:proteolysis"/>
    <property type="evidence" value="ECO:0007669"/>
    <property type="project" value="UniProtKB-KW"/>
</dbReference>
<evidence type="ECO:0000259" key="11">
    <source>
        <dbReference type="Pfam" id="PF16187"/>
    </source>
</evidence>
<feature type="compositionally biased region" description="Pro residues" evidence="7">
    <location>
        <begin position="63"/>
        <end position="73"/>
    </location>
</feature>
<evidence type="ECO:0000256" key="2">
    <source>
        <dbReference type="ARBA" id="ARBA00022670"/>
    </source>
</evidence>
<dbReference type="Pfam" id="PF22456">
    <property type="entry name" value="PqqF-like_C_4"/>
    <property type="match status" value="1"/>
</dbReference>
<keyword evidence="14" id="KW-1185">Reference proteome</keyword>
<protein>
    <recommendedName>
        <fullName evidence="15">Insulysin</fullName>
    </recommendedName>
</protein>
<dbReference type="GO" id="GO:0046872">
    <property type="term" value="F:metal ion binding"/>
    <property type="evidence" value="ECO:0007669"/>
    <property type="project" value="UniProtKB-KW"/>
</dbReference>
<gene>
    <name evidence="13" type="ORF">HJC23_002257</name>
</gene>
<organism evidence="13 14">
    <name type="scientific">Cyclotella cryptica</name>
    <dbReference type="NCBI Taxonomy" id="29204"/>
    <lineage>
        <taxon>Eukaryota</taxon>
        <taxon>Sar</taxon>
        <taxon>Stramenopiles</taxon>
        <taxon>Ochrophyta</taxon>
        <taxon>Bacillariophyta</taxon>
        <taxon>Coscinodiscophyceae</taxon>
        <taxon>Thalassiosirophycidae</taxon>
        <taxon>Stephanodiscales</taxon>
        <taxon>Stephanodiscaceae</taxon>
        <taxon>Cyclotella</taxon>
    </lineage>
</organism>
<evidence type="ECO:0000259" key="10">
    <source>
        <dbReference type="Pfam" id="PF05193"/>
    </source>
</evidence>
<dbReference type="Gene3D" id="3.30.830.10">
    <property type="entry name" value="Metalloenzyme, LuxS/M16 peptidase-like"/>
    <property type="match status" value="4"/>
</dbReference>
<dbReference type="Pfam" id="PF16187">
    <property type="entry name" value="Peptidase_M16_M"/>
    <property type="match status" value="1"/>
</dbReference>
<feature type="domain" description="Peptidase M16 C-terminal" evidence="10">
    <location>
        <begin position="309"/>
        <end position="519"/>
    </location>
</feature>
<dbReference type="AlphaFoldDB" id="A0ABD3QGB0"/>
<comment type="caution">
    <text evidence="13">The sequence shown here is derived from an EMBL/GenBank/DDBJ whole genome shotgun (WGS) entry which is preliminary data.</text>
</comment>
<evidence type="ECO:0008006" key="15">
    <source>
        <dbReference type="Google" id="ProtNLM"/>
    </source>
</evidence>
<proteinExistence type="inferred from homology"/>
<feature type="signal peptide" evidence="8">
    <location>
        <begin position="1"/>
        <end position="26"/>
    </location>
</feature>
<dbReference type="InterPro" id="IPR011765">
    <property type="entry name" value="Pept_M16_N"/>
</dbReference>
<keyword evidence="6" id="KW-0482">Metalloprotease</keyword>
<dbReference type="EMBL" id="JABMIG020000041">
    <property type="protein sequence ID" value="KAL3799129.1"/>
    <property type="molecule type" value="Genomic_DNA"/>
</dbReference>
<dbReference type="Pfam" id="PF00675">
    <property type="entry name" value="Peptidase_M16"/>
    <property type="match status" value="1"/>
</dbReference>
<evidence type="ECO:0000259" key="12">
    <source>
        <dbReference type="Pfam" id="PF22456"/>
    </source>
</evidence>
<keyword evidence="8" id="KW-0732">Signal</keyword>
<accession>A0ABD3QGB0</accession>
<dbReference type="SUPFAM" id="SSF63411">
    <property type="entry name" value="LuxS/MPP-like metallohydrolase"/>
    <property type="match status" value="4"/>
</dbReference>
<dbReference type="PANTHER" id="PTHR43690">
    <property type="entry name" value="NARDILYSIN"/>
    <property type="match status" value="1"/>
</dbReference>
<evidence type="ECO:0000313" key="14">
    <source>
        <dbReference type="Proteomes" id="UP001516023"/>
    </source>
</evidence>
<dbReference type="InterPro" id="IPR011249">
    <property type="entry name" value="Metalloenz_LuxS/M16"/>
</dbReference>
<dbReference type="PANTHER" id="PTHR43690:SF18">
    <property type="entry name" value="INSULIN-DEGRADING ENZYME-RELATED"/>
    <property type="match status" value="1"/>
</dbReference>
<dbReference type="InterPro" id="IPR050626">
    <property type="entry name" value="Peptidase_M16"/>
</dbReference>
<keyword evidence="5" id="KW-0862">Zinc</keyword>
<evidence type="ECO:0000259" key="9">
    <source>
        <dbReference type="Pfam" id="PF00675"/>
    </source>
</evidence>
<dbReference type="InterPro" id="IPR054734">
    <property type="entry name" value="PqqF-like_C_4"/>
</dbReference>
<feature type="domain" description="Peptidase M16 N-terminal" evidence="9">
    <location>
        <begin position="112"/>
        <end position="259"/>
    </location>
</feature>
<dbReference type="FunFam" id="3.30.830.10:FF:000132">
    <property type="entry name" value="Protease of the insulinase family"/>
    <property type="match status" value="1"/>
</dbReference>
<evidence type="ECO:0000256" key="1">
    <source>
        <dbReference type="ARBA" id="ARBA00007261"/>
    </source>
</evidence>
<keyword evidence="2" id="KW-0645">Protease</keyword>
<name>A0ABD3QGB0_9STRA</name>
<evidence type="ECO:0000256" key="7">
    <source>
        <dbReference type="SAM" id="MobiDB-lite"/>
    </source>
</evidence>
<dbReference type="GO" id="GO:0008237">
    <property type="term" value="F:metallopeptidase activity"/>
    <property type="evidence" value="ECO:0007669"/>
    <property type="project" value="UniProtKB-KW"/>
</dbReference>
<evidence type="ECO:0000256" key="5">
    <source>
        <dbReference type="ARBA" id="ARBA00022833"/>
    </source>
</evidence>
<evidence type="ECO:0000256" key="3">
    <source>
        <dbReference type="ARBA" id="ARBA00022723"/>
    </source>
</evidence>
<feature type="domain" description="Peptidase M16 middle/third" evidence="11">
    <location>
        <begin position="539"/>
        <end position="854"/>
    </location>
</feature>
<evidence type="ECO:0000313" key="13">
    <source>
        <dbReference type="EMBL" id="KAL3799129.1"/>
    </source>
</evidence>
<dbReference type="InterPro" id="IPR032632">
    <property type="entry name" value="Peptidase_M16_M"/>
</dbReference>
<feature type="region of interest" description="Disordered" evidence="7">
    <location>
        <begin position="49"/>
        <end position="76"/>
    </location>
</feature>
<dbReference type="InterPro" id="IPR007863">
    <property type="entry name" value="Peptidase_M16_C"/>
</dbReference>
<reference evidence="13 14" key="1">
    <citation type="journal article" date="2020" name="G3 (Bethesda)">
        <title>Improved Reference Genome for Cyclotella cryptica CCMP332, a Model for Cell Wall Morphogenesis, Salinity Adaptation, and Lipid Production in Diatoms (Bacillariophyta).</title>
        <authorList>
            <person name="Roberts W.R."/>
            <person name="Downey K.M."/>
            <person name="Ruck E.C."/>
            <person name="Traller J.C."/>
            <person name="Alverson A.J."/>
        </authorList>
    </citation>
    <scope>NUCLEOTIDE SEQUENCE [LARGE SCALE GENOMIC DNA]</scope>
    <source>
        <strain evidence="13 14">CCMP332</strain>
    </source>
</reference>
<feature type="domain" description="Coenzyme PQQ synthesis protein F-like C-terminal lobe" evidence="12">
    <location>
        <begin position="988"/>
        <end position="1086"/>
    </location>
</feature>
<keyword evidence="4" id="KW-0378">Hydrolase</keyword>
<comment type="similarity">
    <text evidence="1">Belongs to the peptidase M16 family.</text>
</comment>
<evidence type="ECO:0000256" key="6">
    <source>
        <dbReference type="ARBA" id="ARBA00023049"/>
    </source>
</evidence>
<evidence type="ECO:0000256" key="4">
    <source>
        <dbReference type="ARBA" id="ARBA00022801"/>
    </source>
</evidence>
<feature type="chain" id="PRO_5044820814" description="Insulysin" evidence="8">
    <location>
        <begin position="27"/>
        <end position="1202"/>
    </location>
</feature>
<dbReference type="Proteomes" id="UP001516023">
    <property type="component" value="Unassembled WGS sequence"/>
</dbReference>
<keyword evidence="3" id="KW-0479">Metal-binding</keyword>
<dbReference type="Pfam" id="PF05193">
    <property type="entry name" value="Peptidase_M16_C"/>
    <property type="match status" value="1"/>
</dbReference>